<dbReference type="Gene3D" id="2.60.120.1350">
    <property type="entry name" value="Protein of unknown function DUF4465"/>
    <property type="match status" value="1"/>
</dbReference>
<dbReference type="KEGG" id="fya:KMW28_21720"/>
<protein>
    <submittedName>
        <fullName evidence="2">DUF4465 domain-containing protein</fullName>
    </submittedName>
</protein>
<dbReference type="InterPro" id="IPR027828">
    <property type="entry name" value="DUF4465"/>
</dbReference>
<reference evidence="2 3" key="1">
    <citation type="submission" date="2021-05" db="EMBL/GenBank/DDBJ databases">
        <title>Comparative genomic studies on the polysaccharide-degrading batcterial strains of the Flammeovirga genus.</title>
        <authorList>
            <person name="Zewei F."/>
            <person name="Zheng Z."/>
            <person name="Yu L."/>
            <person name="Ruyue G."/>
            <person name="Yanhong M."/>
            <person name="Yuanyuan C."/>
            <person name="Jingyan G."/>
            <person name="Wenjun H."/>
        </authorList>
    </citation>
    <scope>NUCLEOTIDE SEQUENCE [LARGE SCALE GENOMIC DNA]</scope>
    <source>
        <strain evidence="2 3">NBRC:100898</strain>
    </source>
</reference>
<dbReference type="GO" id="GO:0030313">
    <property type="term" value="C:cell envelope"/>
    <property type="evidence" value="ECO:0007669"/>
    <property type="project" value="UniProtKB-SubCell"/>
</dbReference>
<evidence type="ECO:0000313" key="3">
    <source>
        <dbReference type="Proteomes" id="UP000678679"/>
    </source>
</evidence>
<accession>A0AAX1NEL3</accession>
<dbReference type="PROSITE" id="PS51257">
    <property type="entry name" value="PROKAR_LIPOPROTEIN"/>
    <property type="match status" value="1"/>
</dbReference>
<evidence type="ECO:0000256" key="1">
    <source>
        <dbReference type="ARBA" id="ARBA00004196"/>
    </source>
</evidence>
<dbReference type="InterPro" id="IPR013378">
    <property type="entry name" value="InlB-like_B-rpt"/>
</dbReference>
<organism evidence="2 3">
    <name type="scientific">Flammeovirga yaeyamensis</name>
    <dbReference type="NCBI Taxonomy" id="367791"/>
    <lineage>
        <taxon>Bacteria</taxon>
        <taxon>Pseudomonadati</taxon>
        <taxon>Bacteroidota</taxon>
        <taxon>Cytophagia</taxon>
        <taxon>Cytophagales</taxon>
        <taxon>Flammeovirgaceae</taxon>
        <taxon>Flammeovirga</taxon>
    </lineage>
</organism>
<dbReference type="Pfam" id="PF14717">
    <property type="entry name" value="DUF4465"/>
    <property type="match status" value="1"/>
</dbReference>
<dbReference type="Gene3D" id="2.60.40.4270">
    <property type="entry name" value="Listeria-Bacteroides repeat domain"/>
    <property type="match status" value="3"/>
</dbReference>
<comment type="subcellular location">
    <subcellularLocation>
        <location evidence="1">Cell envelope</location>
    </subcellularLocation>
</comment>
<dbReference type="Pfam" id="PF09479">
    <property type="entry name" value="Flg_new"/>
    <property type="match status" value="3"/>
</dbReference>
<keyword evidence="3" id="KW-1185">Reference proteome</keyword>
<dbReference type="RefSeq" id="WP_169662272.1">
    <property type="nucleotide sequence ID" value="NZ_CP076133.1"/>
</dbReference>
<sequence>MNKQSNLFNLIVLVTFFVFTGCNKENDELLEVFKVTFETNGGTQVEAQEIVKGGVVKEPTSPERAGHEFVEWTKEEEAYDFKSEVVNDFTLTAKWEELVVTHNVTFQFDNETKDSVVTIIEDEKIVEPQHPLKDGYIFKYWSVDGTPFKFDSPITEDLTLIAVYEEVINQFVITFDPDNGEQLQQVTIDENEKVTPPEEPTKDKFLFEGWYNGDQLFDFETKITENINLKAKWETAIVYVDLNDGTLTSVNTYWWGKGGNYFENMDEMDCYDEKVIDGKIKISNLNFIDMMTKMGTAISNYDGTTVDPDHYPNNQLDIQYAAYPAKVEDGEQYLVMYKAPKSMGPTWNPDSLVFVNPVQLNTISFTNNAYGYLSMKQGDWLAKKFEAGDWFKVTVKGWDKDGNPTGTIDVSLAEGEDILDTWKAVDLSLLGVVSKLTFDMSSSDPATAPPGDFKTPMYFCMKDISFFKDIDEE</sequence>
<proteinExistence type="predicted"/>
<gene>
    <name evidence="2" type="ORF">KMW28_21720</name>
</gene>
<dbReference type="AlphaFoldDB" id="A0AAX1NEL3"/>
<dbReference type="InterPro" id="IPR042229">
    <property type="entry name" value="Listeria/Bacterioides_rpt_sf"/>
</dbReference>
<name>A0AAX1NEL3_9BACT</name>
<evidence type="ECO:0000313" key="2">
    <source>
        <dbReference type="EMBL" id="QWG05045.1"/>
    </source>
</evidence>
<dbReference type="EMBL" id="CP076133">
    <property type="protein sequence ID" value="QWG05045.1"/>
    <property type="molecule type" value="Genomic_DNA"/>
</dbReference>
<dbReference type="Proteomes" id="UP000678679">
    <property type="component" value="Chromosome 2"/>
</dbReference>